<feature type="compositionally biased region" description="Gly residues" evidence="1">
    <location>
        <begin position="206"/>
        <end position="218"/>
    </location>
</feature>
<reference evidence="3" key="1">
    <citation type="submission" date="2025-08" db="UniProtKB">
        <authorList>
            <consortium name="RefSeq"/>
        </authorList>
    </citation>
    <scope>IDENTIFICATION</scope>
    <source>
        <tissue evidence="3">Brain</tissue>
    </source>
</reference>
<feature type="compositionally biased region" description="Gly residues" evidence="1">
    <location>
        <begin position="41"/>
        <end position="55"/>
    </location>
</feature>
<protein>
    <submittedName>
        <fullName evidence="3">Basic proline-rich protein-like</fullName>
    </submittedName>
</protein>
<dbReference type="GeneID" id="123391676"/>
<feature type="region of interest" description="Disordered" evidence="1">
    <location>
        <begin position="17"/>
        <end position="137"/>
    </location>
</feature>
<keyword evidence="2" id="KW-1185">Reference proteome</keyword>
<dbReference type="Proteomes" id="UP000000715">
    <property type="component" value="Unplaced"/>
</dbReference>
<name>A0A8U0S1Z1_MUSPF</name>
<dbReference type="OrthoDB" id="9809359at2759"/>
<evidence type="ECO:0000313" key="3">
    <source>
        <dbReference type="RefSeq" id="XP_044934868.1"/>
    </source>
</evidence>
<feature type="region of interest" description="Disordered" evidence="1">
    <location>
        <begin position="157"/>
        <end position="301"/>
    </location>
</feature>
<sequence length="463" mass="49304">MNTPGVWKKSLENFSRRAEKALSPARGGSRGTGWSLQPGKGSPGSGVGRGRGGQGRSTFNGQELAKSCKIAECSPPTPSGVAGARTRAPRKEGNPQFGPKRKLSGPRLHLTPHRPSTPPHARQAARPAPAWPPGAQRRINKFNYYRNRGGWGRLRETRARGRKGAHSPLLGPDAPVPATRACRPAGSLPARRTIRPRSAAVPPGGPGGAGGARGGPGCWGRARQPRGPPARGLAGCPPPPPPNPKRPPRPTPPPRPAQAALLSRLGPRPDPRPPARQPPPPVGAPRAPRPPAPAAPAPAPLTLSFSARGLTRAGESPASHQSERRWQWTRKLGCRCYCSPLGSGESLSLSSKRAKKAGLPGLHRRGSSLLQHHYRHCEDITPESRSSALRNDNFPTILEAEERGAGGKSAPAPDKVQISTSHLWKKVHTGRLHRRLGEKAGKKLGVLEKRFHGHHGAKCFCIF</sequence>
<organism evidence="2 3">
    <name type="scientific">Mustela putorius furo</name>
    <name type="common">European domestic ferret</name>
    <name type="synonym">Mustela furo</name>
    <dbReference type="NCBI Taxonomy" id="9669"/>
    <lineage>
        <taxon>Eukaryota</taxon>
        <taxon>Metazoa</taxon>
        <taxon>Chordata</taxon>
        <taxon>Craniata</taxon>
        <taxon>Vertebrata</taxon>
        <taxon>Euteleostomi</taxon>
        <taxon>Mammalia</taxon>
        <taxon>Eutheria</taxon>
        <taxon>Laurasiatheria</taxon>
        <taxon>Carnivora</taxon>
        <taxon>Caniformia</taxon>
        <taxon>Musteloidea</taxon>
        <taxon>Mustelidae</taxon>
        <taxon>Mustelinae</taxon>
        <taxon>Mustela</taxon>
    </lineage>
</organism>
<dbReference type="RefSeq" id="XP_044934868.1">
    <property type="nucleotide sequence ID" value="XM_045078933.1"/>
</dbReference>
<evidence type="ECO:0000313" key="2">
    <source>
        <dbReference type="Proteomes" id="UP000000715"/>
    </source>
</evidence>
<gene>
    <name evidence="3" type="primary">LOC123391676</name>
</gene>
<feature type="compositionally biased region" description="Pro residues" evidence="1">
    <location>
        <begin position="274"/>
        <end position="299"/>
    </location>
</feature>
<accession>A0A8U0S1Z1</accession>
<feature type="compositionally biased region" description="Pro residues" evidence="1">
    <location>
        <begin position="236"/>
        <end position="256"/>
    </location>
</feature>
<feature type="compositionally biased region" description="Low complexity" evidence="1">
    <location>
        <begin position="119"/>
        <end position="137"/>
    </location>
</feature>
<evidence type="ECO:0000256" key="1">
    <source>
        <dbReference type="SAM" id="MobiDB-lite"/>
    </source>
</evidence>
<proteinExistence type="predicted"/>
<dbReference type="AlphaFoldDB" id="A0A8U0S1Z1"/>